<dbReference type="RefSeq" id="WP_005876060.1">
    <property type="nucleotide sequence ID" value="NZ_CABMNL010000001.1"/>
</dbReference>
<sequence length="129" mass="14548">MNLRKIANIYTRNINPNIPATWRKSIGYTVKEDGTQEPVYEDSTVEINPQAVSGDTLAFIEGLNIQGVMRSVYMYGNVQGVVRSDERGGDLLLFPQTPDKPIQTWKVVTVVETWPDWAHVIVVLQNDES</sequence>
<dbReference type="Proteomes" id="UP000003973">
    <property type="component" value="Unassembled WGS sequence"/>
</dbReference>
<accession>C3X1U1</accession>
<dbReference type="AlphaFoldDB" id="C3X1U1"/>
<dbReference type="EMBL" id="ACDP02000029">
    <property type="protein sequence ID" value="EEO27177.1"/>
    <property type="molecule type" value="Genomic_DNA"/>
</dbReference>
<protein>
    <submittedName>
        <fullName evidence="1">Uncharacterized protein</fullName>
    </submittedName>
</protein>
<organism evidence="1 2">
    <name type="scientific">Oxalobacter paraformigenes</name>
    <dbReference type="NCBI Taxonomy" id="556268"/>
    <lineage>
        <taxon>Bacteria</taxon>
        <taxon>Pseudomonadati</taxon>
        <taxon>Pseudomonadota</taxon>
        <taxon>Betaproteobacteria</taxon>
        <taxon>Burkholderiales</taxon>
        <taxon>Oxalobacteraceae</taxon>
        <taxon>Oxalobacter</taxon>
    </lineage>
</organism>
<gene>
    <name evidence="1" type="ORF">OFAG_00330</name>
</gene>
<evidence type="ECO:0000313" key="1">
    <source>
        <dbReference type="EMBL" id="EEO27177.1"/>
    </source>
</evidence>
<proteinExistence type="predicted"/>
<dbReference type="eggNOG" id="ENOG50336GK">
    <property type="taxonomic scope" value="Bacteria"/>
</dbReference>
<name>C3X1U1_9BURK</name>
<evidence type="ECO:0000313" key="2">
    <source>
        <dbReference type="Proteomes" id="UP000003973"/>
    </source>
</evidence>
<comment type="caution">
    <text evidence="1">The sequence shown here is derived from an EMBL/GenBank/DDBJ whole genome shotgun (WGS) entry which is preliminary data.</text>
</comment>
<dbReference type="HOGENOM" id="CLU_161804_0_0_4"/>
<reference evidence="1" key="1">
    <citation type="submission" date="2011-10" db="EMBL/GenBank/DDBJ databases">
        <title>The Genome Sequence of Oxalobacter formigenes HOxBLS.</title>
        <authorList>
            <consortium name="The Broad Institute Genome Sequencing Platform"/>
            <person name="Earl A."/>
            <person name="Ward D."/>
            <person name="Feldgarden M."/>
            <person name="Gevers D."/>
            <person name="Allison M.J."/>
            <person name="Humphrey S."/>
            <person name="Young S.K."/>
            <person name="Zeng Q."/>
            <person name="Gargeya S."/>
            <person name="Fitzgerald M."/>
            <person name="Haas B."/>
            <person name="Abouelleil A."/>
            <person name="Alvarado L."/>
            <person name="Arachchi H.M."/>
            <person name="Berlin A."/>
            <person name="Brown A."/>
            <person name="Chapman S.B."/>
            <person name="Chen Z."/>
            <person name="Dunbar C."/>
            <person name="Freedman E."/>
            <person name="Gearin G."/>
            <person name="Goldberg J."/>
            <person name="Griggs A."/>
            <person name="Gujja S."/>
            <person name="Heiman D."/>
            <person name="Howarth C."/>
            <person name="Larson L."/>
            <person name="Lui A."/>
            <person name="MacDonald P.J.P."/>
            <person name="Montmayeur A."/>
            <person name="Murphy C."/>
            <person name="Neiman D."/>
            <person name="Pearson M."/>
            <person name="Priest M."/>
            <person name="Roberts A."/>
            <person name="Saif S."/>
            <person name="Shea T."/>
            <person name="Shenoy N."/>
            <person name="Sisk P."/>
            <person name="Stolte C."/>
            <person name="Sykes S."/>
            <person name="Wortman J."/>
            <person name="Nusbaum C."/>
            <person name="Birren B."/>
        </authorList>
    </citation>
    <scope>NUCLEOTIDE SEQUENCE [LARGE SCALE GENOMIC DNA]</scope>
    <source>
        <strain evidence="1">HOxBLS</strain>
    </source>
</reference>
<keyword evidence="2" id="KW-1185">Reference proteome</keyword>